<name>A0A8S0VFR4_OLEEU</name>
<dbReference type="Proteomes" id="UP000594638">
    <property type="component" value="Unassembled WGS sequence"/>
</dbReference>
<dbReference type="PANTHER" id="PTHR33018:SF37">
    <property type="entry name" value="TRANSPOSASE TNP1_EN_SPM-LIKE DOMAIN-CONTAINING PROTEIN"/>
    <property type="match status" value="1"/>
</dbReference>
<dbReference type="Pfam" id="PF26133">
    <property type="entry name" value="DUF8039"/>
    <property type="match status" value="1"/>
</dbReference>
<sequence length="176" mass="19704">MMDKVEKRIEYCVQSISDTPAENSIFDDAIARVLGPEHRERARGFGFGVAPSKVDGQIQSNGRVRELEGKVGALEEKSQHGSGIHGGIAHTKNARCQLLHWYTLEEEEIVAKGRIASTDPSAKVHHVPIRRDCWKVWVEEVYMGHLNLYRLTDEFRVLSEAIGSTIAWPKSSIGLI</sequence>
<evidence type="ECO:0000259" key="1">
    <source>
        <dbReference type="Pfam" id="PF26133"/>
    </source>
</evidence>
<comment type="caution">
    <text evidence="2">The sequence shown here is derived from an EMBL/GenBank/DDBJ whole genome shotgun (WGS) entry which is preliminary data.</text>
</comment>
<dbReference type="PANTHER" id="PTHR33018">
    <property type="entry name" value="OS10G0338966 PROTEIN-RELATED"/>
    <property type="match status" value="1"/>
</dbReference>
<proteinExistence type="predicted"/>
<dbReference type="Gramene" id="OE9A006408T1">
    <property type="protein sequence ID" value="OE9A006408C1"/>
    <property type="gene ID" value="OE9A006408"/>
</dbReference>
<organism evidence="2 3">
    <name type="scientific">Olea europaea subsp. europaea</name>
    <dbReference type="NCBI Taxonomy" id="158383"/>
    <lineage>
        <taxon>Eukaryota</taxon>
        <taxon>Viridiplantae</taxon>
        <taxon>Streptophyta</taxon>
        <taxon>Embryophyta</taxon>
        <taxon>Tracheophyta</taxon>
        <taxon>Spermatophyta</taxon>
        <taxon>Magnoliopsida</taxon>
        <taxon>eudicotyledons</taxon>
        <taxon>Gunneridae</taxon>
        <taxon>Pentapetalae</taxon>
        <taxon>asterids</taxon>
        <taxon>lamiids</taxon>
        <taxon>Lamiales</taxon>
        <taxon>Oleaceae</taxon>
        <taxon>Oleeae</taxon>
        <taxon>Olea</taxon>
    </lineage>
</organism>
<dbReference type="InterPro" id="IPR058352">
    <property type="entry name" value="DUF8039"/>
</dbReference>
<keyword evidence="3" id="KW-1185">Reference proteome</keyword>
<accession>A0A8S0VFR4</accession>
<dbReference type="OrthoDB" id="1730237at2759"/>
<protein>
    <recommendedName>
        <fullName evidence="1">DUF8039 domain-containing protein</fullName>
    </recommendedName>
</protein>
<evidence type="ECO:0000313" key="3">
    <source>
        <dbReference type="Proteomes" id="UP000594638"/>
    </source>
</evidence>
<feature type="domain" description="DUF8039" evidence="1">
    <location>
        <begin position="91"/>
        <end position="175"/>
    </location>
</feature>
<dbReference type="EMBL" id="CACTIH010009395">
    <property type="protein sequence ID" value="CAA3030820.1"/>
    <property type="molecule type" value="Genomic_DNA"/>
</dbReference>
<dbReference type="AlphaFoldDB" id="A0A8S0VFR4"/>
<reference evidence="2 3" key="1">
    <citation type="submission" date="2019-12" db="EMBL/GenBank/DDBJ databases">
        <authorList>
            <person name="Alioto T."/>
            <person name="Alioto T."/>
            <person name="Gomez Garrido J."/>
        </authorList>
    </citation>
    <scope>NUCLEOTIDE SEQUENCE [LARGE SCALE GENOMIC DNA]</scope>
</reference>
<evidence type="ECO:0000313" key="2">
    <source>
        <dbReference type="EMBL" id="CAA3030820.1"/>
    </source>
</evidence>
<gene>
    <name evidence="2" type="ORF">OLEA9_A006408</name>
</gene>